<proteinExistence type="predicted"/>
<evidence type="ECO:0000259" key="1">
    <source>
        <dbReference type="Pfam" id="PF25109"/>
    </source>
</evidence>
<organism evidence="2 3">
    <name type="scientific">Cronobacter phage LPCS28</name>
    <dbReference type="NCBI Taxonomy" id="2924885"/>
    <lineage>
        <taxon>Viruses</taxon>
        <taxon>Duplodnaviria</taxon>
        <taxon>Heunggongvirae</taxon>
        <taxon>Uroviricota</taxon>
        <taxon>Caudoviricetes</taxon>
        <taxon>Pantevenvirales</taxon>
        <taxon>Straboviridae</taxon>
        <taxon>Nanhuvirus</taxon>
        <taxon>Nanhuvirus LPCS28</taxon>
    </lineage>
</organism>
<dbReference type="Pfam" id="PF13671">
    <property type="entry name" value="AAA_33"/>
    <property type="match status" value="1"/>
</dbReference>
<accession>A0AAE9GB72</accession>
<dbReference type="Gene3D" id="3.40.50.1000">
    <property type="entry name" value="HAD superfamily/HAD-like"/>
    <property type="match status" value="1"/>
</dbReference>
<name>A0AAE9GB72_9CAUD</name>
<gene>
    <name evidence="2" type="ORF">EHEKIMEA_00190</name>
</gene>
<dbReference type="GO" id="GO:0046403">
    <property type="term" value="F:polynucleotide 3'-phosphatase activity"/>
    <property type="evidence" value="ECO:0007669"/>
    <property type="project" value="TreeGrafter"/>
</dbReference>
<dbReference type="PANTHER" id="PTHR12083:SF9">
    <property type="entry name" value="BIFUNCTIONAL POLYNUCLEOTIDE PHOSPHATASE_KINASE"/>
    <property type="match status" value="1"/>
</dbReference>
<dbReference type="EMBL" id="OM638103">
    <property type="protein sequence ID" value="UNY47072.1"/>
    <property type="molecule type" value="Genomic_DNA"/>
</dbReference>
<dbReference type="InterPro" id="IPR036412">
    <property type="entry name" value="HAD-like_sf"/>
</dbReference>
<dbReference type="GO" id="GO:0003690">
    <property type="term" value="F:double-stranded DNA binding"/>
    <property type="evidence" value="ECO:0007669"/>
    <property type="project" value="TreeGrafter"/>
</dbReference>
<dbReference type="Pfam" id="PF25109">
    <property type="entry name" value="HAD_PNKP"/>
    <property type="match status" value="1"/>
</dbReference>
<dbReference type="SUPFAM" id="SSF52540">
    <property type="entry name" value="P-loop containing nucleoside triphosphate hydrolases"/>
    <property type="match status" value="1"/>
</dbReference>
<protein>
    <recommendedName>
        <fullName evidence="1">Polynucleotide kinase PNKP phosphatase domain-containing protein</fullName>
    </recommendedName>
</protein>
<dbReference type="SUPFAM" id="SSF56784">
    <property type="entry name" value="HAD-like"/>
    <property type="match status" value="1"/>
</dbReference>
<dbReference type="InterPro" id="IPR027417">
    <property type="entry name" value="P-loop_NTPase"/>
</dbReference>
<dbReference type="PANTHER" id="PTHR12083">
    <property type="entry name" value="BIFUNCTIONAL POLYNUCLEOTIDE PHOSPHATASE/KINASE"/>
    <property type="match status" value="1"/>
</dbReference>
<sequence length="293" mass="34389">MAKIILTVGPSACGKTTWAQEEVKRSQGKIVNLNRDDIRRSMFMFTAWKDYKFTGQREKMVTETQFAMAKSALEKGISVIVSDTNLNAAYRMNWEQFAKENNAQFELKVFNVDIRELTQRNWAREASVDPKILKQQYISFMEQFGGLRRYEPNHNLQKAVIFDLDGTLALMNDRGPFEWSRVGEDSPNEHVIDLLQMIRTVHPDWKIITLSGRDGVCEEITKQWLIDNNAKSDYHFQRKQGDQRRDSIIKEEIFWEHIEPNFNVLYAVDDRQQVVDMWDMLGVQVWQVQQTDI</sequence>
<evidence type="ECO:0000313" key="2">
    <source>
        <dbReference type="EMBL" id="UNY47072.1"/>
    </source>
</evidence>
<reference evidence="2 3" key="1">
    <citation type="submission" date="2022-02" db="EMBL/GenBank/DDBJ databases">
        <authorList>
            <person name="Tian F."/>
            <person name="Li J."/>
            <person name="Li F."/>
            <person name="Tong Y."/>
        </authorList>
    </citation>
    <scope>NUCLEOTIDE SEQUENCE [LARGE SCALE GENOMIC DNA]</scope>
</reference>
<evidence type="ECO:0000313" key="3">
    <source>
        <dbReference type="Proteomes" id="UP000832072"/>
    </source>
</evidence>
<dbReference type="GO" id="GO:0046404">
    <property type="term" value="F:ATP-dependent polydeoxyribonucleotide 5'-hydroxyl-kinase activity"/>
    <property type="evidence" value="ECO:0007669"/>
    <property type="project" value="TreeGrafter"/>
</dbReference>
<keyword evidence="3" id="KW-1185">Reference proteome</keyword>
<dbReference type="GO" id="GO:0006281">
    <property type="term" value="P:DNA repair"/>
    <property type="evidence" value="ECO:0007669"/>
    <property type="project" value="TreeGrafter"/>
</dbReference>
<dbReference type="InterPro" id="IPR023214">
    <property type="entry name" value="HAD_sf"/>
</dbReference>
<dbReference type="InterPro" id="IPR056782">
    <property type="entry name" value="HAD_PNKP"/>
</dbReference>
<dbReference type="Proteomes" id="UP000832072">
    <property type="component" value="Segment"/>
</dbReference>
<feature type="domain" description="Polynucleotide kinase PNKP phosphatase" evidence="1">
    <location>
        <begin position="158"/>
        <end position="292"/>
    </location>
</feature>
<dbReference type="Gene3D" id="3.40.50.300">
    <property type="entry name" value="P-loop containing nucleotide triphosphate hydrolases"/>
    <property type="match status" value="1"/>
</dbReference>